<reference evidence="1" key="1">
    <citation type="submission" date="2018-06" db="EMBL/GenBank/DDBJ databases">
        <authorList>
            <person name="Zhirakovskaya E."/>
        </authorList>
    </citation>
    <scope>NUCLEOTIDE SEQUENCE</scope>
</reference>
<dbReference type="AlphaFoldDB" id="A0A3B0WQH8"/>
<name>A0A3B0WQH8_9ZZZZ</name>
<gene>
    <name evidence="1" type="ORF">MNBD_GAMMA11-1245</name>
</gene>
<organism evidence="1">
    <name type="scientific">hydrothermal vent metagenome</name>
    <dbReference type="NCBI Taxonomy" id="652676"/>
    <lineage>
        <taxon>unclassified sequences</taxon>
        <taxon>metagenomes</taxon>
        <taxon>ecological metagenomes</taxon>
    </lineage>
</organism>
<protein>
    <submittedName>
        <fullName evidence="1">Uncharacterized protein</fullName>
    </submittedName>
</protein>
<proteinExistence type="predicted"/>
<dbReference type="EMBL" id="UOFG01000030">
    <property type="protein sequence ID" value="VAW58235.1"/>
    <property type="molecule type" value="Genomic_DNA"/>
</dbReference>
<evidence type="ECO:0000313" key="1">
    <source>
        <dbReference type="EMBL" id="VAW58235.1"/>
    </source>
</evidence>
<accession>A0A3B0WQH8</accession>
<sequence length="64" mass="7084">MNEQRVNQAVEAICNTGCNSVNAVIHTLESGHSVKGIEDFSQTETMILINELRSIMAVYECRKG</sequence>